<protein>
    <submittedName>
        <fullName evidence="1">Uncharacterized protein</fullName>
    </submittedName>
</protein>
<dbReference type="AlphaFoldDB" id="A0A4R3V9M5"/>
<evidence type="ECO:0000313" key="1">
    <source>
        <dbReference type="EMBL" id="TCV00701.1"/>
    </source>
</evidence>
<proteinExistence type="predicted"/>
<gene>
    <name evidence="1" type="ORF">EV686_103283</name>
</gene>
<comment type="caution">
    <text evidence="1">The sequence shown here is derived from an EMBL/GenBank/DDBJ whole genome shotgun (WGS) entry which is preliminary data.</text>
</comment>
<dbReference type="RefSeq" id="WP_132475523.1">
    <property type="nucleotide sequence ID" value="NZ_SMBX01000003.1"/>
</dbReference>
<sequence length="75" mass="8374">MAENDLEDLVRKIVGEWGDRQSAESVLTLDGEADRLALSGRLESRLRECFPDSIVTAAPYSTHEIKIAKRSKCPE</sequence>
<accession>A0A4R3V9M5</accession>
<name>A0A4R3V9M5_9BURK</name>
<evidence type="ECO:0000313" key="2">
    <source>
        <dbReference type="Proteomes" id="UP000294692"/>
    </source>
</evidence>
<organism evidence="1 2">
    <name type="scientific">Paracandidimonas soli</name>
    <dbReference type="NCBI Taxonomy" id="1917182"/>
    <lineage>
        <taxon>Bacteria</taxon>
        <taxon>Pseudomonadati</taxon>
        <taxon>Pseudomonadota</taxon>
        <taxon>Betaproteobacteria</taxon>
        <taxon>Burkholderiales</taxon>
        <taxon>Alcaligenaceae</taxon>
        <taxon>Paracandidimonas</taxon>
    </lineage>
</organism>
<dbReference type="EMBL" id="SMBX01000003">
    <property type="protein sequence ID" value="TCV00701.1"/>
    <property type="molecule type" value="Genomic_DNA"/>
</dbReference>
<dbReference type="Proteomes" id="UP000294692">
    <property type="component" value="Unassembled WGS sequence"/>
</dbReference>
<reference evidence="1 2" key="1">
    <citation type="submission" date="2019-03" db="EMBL/GenBank/DDBJ databases">
        <title>Genomic Encyclopedia of Type Strains, Phase IV (KMG-IV): sequencing the most valuable type-strain genomes for metagenomic binning, comparative biology and taxonomic classification.</title>
        <authorList>
            <person name="Goeker M."/>
        </authorList>
    </citation>
    <scope>NUCLEOTIDE SEQUENCE [LARGE SCALE GENOMIC DNA]</scope>
    <source>
        <strain evidence="1 2">DSM 100048</strain>
    </source>
</reference>
<keyword evidence="2" id="KW-1185">Reference proteome</keyword>